<keyword evidence="1" id="KW-1133">Transmembrane helix</keyword>
<evidence type="ECO:0000313" key="2">
    <source>
        <dbReference type="EMBL" id="PFG33687.1"/>
    </source>
</evidence>
<sequence length="172" mass="17346">MTAIREVLRRSAASIRSHLTAATGTTGEEQDSGSALVEFLGAAVILLIPTLYLVVTLGRVQAATFASEGAAKEAGRAFSLAGSVADGSRRAEAAVGLALADQGFSSISPAGALTVSCSTVVCLEPGSDVTTTVRVDVTLPGLGGGADSWLPLSIPVSARIVTPVDEYKEAGE</sequence>
<reference evidence="2 3" key="1">
    <citation type="submission" date="2017-10" db="EMBL/GenBank/DDBJ databases">
        <title>Sequencing the genomes of 1000 actinobacteria strains.</title>
        <authorList>
            <person name="Klenk H.-P."/>
        </authorList>
    </citation>
    <scope>NUCLEOTIDE SEQUENCE [LARGE SCALE GENOMIC DNA]</scope>
    <source>
        <strain evidence="2 3">DSM 18966</strain>
    </source>
</reference>
<evidence type="ECO:0000313" key="3">
    <source>
        <dbReference type="Proteomes" id="UP000225548"/>
    </source>
</evidence>
<comment type="caution">
    <text evidence="2">The sequence shown here is derived from an EMBL/GenBank/DDBJ whole genome shotgun (WGS) entry which is preliminary data.</text>
</comment>
<keyword evidence="1" id="KW-0812">Transmembrane</keyword>
<organism evidence="2 3">
    <name type="scientific">Sanguibacter antarcticus</name>
    <dbReference type="NCBI Taxonomy" id="372484"/>
    <lineage>
        <taxon>Bacteria</taxon>
        <taxon>Bacillati</taxon>
        <taxon>Actinomycetota</taxon>
        <taxon>Actinomycetes</taxon>
        <taxon>Micrococcales</taxon>
        <taxon>Sanguibacteraceae</taxon>
        <taxon>Sanguibacter</taxon>
    </lineage>
</organism>
<dbReference type="EMBL" id="PDJG01000001">
    <property type="protein sequence ID" value="PFG33687.1"/>
    <property type="molecule type" value="Genomic_DNA"/>
</dbReference>
<accession>A0A2A9E3S2</accession>
<name>A0A2A9E3S2_9MICO</name>
<dbReference type="RefSeq" id="WP_245862291.1">
    <property type="nucleotide sequence ID" value="NZ_PDJG01000001.1"/>
</dbReference>
<proteinExistence type="predicted"/>
<dbReference type="Proteomes" id="UP000225548">
    <property type="component" value="Unassembled WGS sequence"/>
</dbReference>
<keyword evidence="3" id="KW-1185">Reference proteome</keyword>
<evidence type="ECO:0000256" key="1">
    <source>
        <dbReference type="SAM" id="Phobius"/>
    </source>
</evidence>
<feature type="transmembrane region" description="Helical" evidence="1">
    <location>
        <begin position="35"/>
        <end position="55"/>
    </location>
</feature>
<evidence type="ECO:0008006" key="4">
    <source>
        <dbReference type="Google" id="ProtNLM"/>
    </source>
</evidence>
<gene>
    <name evidence="2" type="ORF">ATL42_1574</name>
</gene>
<keyword evidence="1" id="KW-0472">Membrane</keyword>
<protein>
    <recommendedName>
        <fullName evidence="4">Flp pilus assembly protein TadG</fullName>
    </recommendedName>
</protein>
<dbReference type="AlphaFoldDB" id="A0A2A9E3S2"/>